<dbReference type="PANTHER" id="PTHR22960">
    <property type="entry name" value="MOLYBDOPTERIN COFACTOR SYNTHESIS PROTEIN A"/>
    <property type="match status" value="1"/>
</dbReference>
<dbReference type="EC" id="4.6.1.17" evidence="3 6"/>
<evidence type="ECO:0000256" key="5">
    <source>
        <dbReference type="ARBA" id="ARBA00023239"/>
    </source>
</evidence>
<keyword evidence="5 6" id="KW-0456">Lyase</keyword>
<dbReference type="NCBIfam" id="TIGR00581">
    <property type="entry name" value="moaC"/>
    <property type="match status" value="1"/>
</dbReference>
<comment type="function">
    <text evidence="6">Catalyzes the conversion of (8S)-3',8-cyclo-7,8-dihydroguanosine 5'-triphosphate to cyclic pyranopterin monophosphate (cPMP).</text>
</comment>
<dbReference type="UniPathway" id="UPA00344"/>
<feature type="domain" description="Molybdopterin cofactor biosynthesis C (MoaC)" evidence="7">
    <location>
        <begin position="16"/>
        <end position="151"/>
    </location>
</feature>
<name>A0A1J5JHX4_NEOTH</name>
<dbReference type="InterPro" id="IPR002820">
    <property type="entry name" value="Mopterin_CF_biosynth-C_dom"/>
</dbReference>
<keyword evidence="4 6" id="KW-0501">Molybdenum cofactor biosynthesis</keyword>
<organism evidence="8 9">
    <name type="scientific">Neomoorella thermoacetica</name>
    <name type="common">Clostridium thermoaceticum</name>
    <dbReference type="NCBI Taxonomy" id="1525"/>
    <lineage>
        <taxon>Bacteria</taxon>
        <taxon>Bacillati</taxon>
        <taxon>Bacillota</taxon>
        <taxon>Clostridia</taxon>
        <taxon>Neomoorellales</taxon>
        <taxon>Neomoorellaceae</taxon>
        <taxon>Neomoorella</taxon>
    </lineage>
</organism>
<dbReference type="CDD" id="cd01420">
    <property type="entry name" value="MoaC_PE"/>
    <property type="match status" value="1"/>
</dbReference>
<dbReference type="Proteomes" id="UP000182743">
    <property type="component" value="Unassembled WGS sequence"/>
</dbReference>
<dbReference type="EMBL" id="MIHH01000005">
    <property type="protein sequence ID" value="OIQ09118.1"/>
    <property type="molecule type" value="Genomic_DNA"/>
</dbReference>
<evidence type="ECO:0000256" key="3">
    <source>
        <dbReference type="ARBA" id="ARBA00012575"/>
    </source>
</evidence>
<evidence type="ECO:0000256" key="1">
    <source>
        <dbReference type="ARBA" id="ARBA00001637"/>
    </source>
</evidence>
<dbReference type="PANTHER" id="PTHR22960:SF29">
    <property type="entry name" value="CYCLIC PYRANOPTERIN MONOPHOSPHATE SYNTHASE"/>
    <property type="match status" value="1"/>
</dbReference>
<protein>
    <recommendedName>
        <fullName evidence="3 6">Cyclic pyranopterin monophosphate synthase</fullName>
        <ecNumber evidence="3 6">4.6.1.17</ecNumber>
    </recommendedName>
    <alternativeName>
        <fullName evidence="6">Molybdenum cofactor biosynthesis protein C</fullName>
    </alternativeName>
</protein>
<feature type="binding site" evidence="6">
    <location>
        <begin position="114"/>
        <end position="115"/>
    </location>
    <ligand>
        <name>substrate</name>
    </ligand>
</feature>
<dbReference type="Pfam" id="PF01967">
    <property type="entry name" value="MoaC"/>
    <property type="match status" value="1"/>
</dbReference>
<comment type="caution">
    <text evidence="8">The sequence shown here is derived from an EMBL/GenBank/DDBJ whole genome shotgun (WGS) entry which is preliminary data.</text>
</comment>
<dbReference type="InterPro" id="IPR050105">
    <property type="entry name" value="MoCo_biosynth_MoaA/MoaC"/>
</dbReference>
<evidence type="ECO:0000313" key="9">
    <source>
        <dbReference type="Proteomes" id="UP000182743"/>
    </source>
</evidence>
<comment type="catalytic activity">
    <reaction evidence="1 6">
        <text>(8S)-3',8-cyclo-7,8-dihydroguanosine 5'-triphosphate = cyclic pyranopterin phosphate + diphosphate</text>
        <dbReference type="Rhea" id="RHEA:49580"/>
        <dbReference type="ChEBI" id="CHEBI:33019"/>
        <dbReference type="ChEBI" id="CHEBI:59648"/>
        <dbReference type="ChEBI" id="CHEBI:131766"/>
        <dbReference type="EC" id="4.6.1.17"/>
    </reaction>
</comment>
<evidence type="ECO:0000313" key="8">
    <source>
        <dbReference type="EMBL" id="OIQ09118.1"/>
    </source>
</evidence>
<proteinExistence type="inferred from homology"/>
<evidence type="ECO:0000256" key="2">
    <source>
        <dbReference type="ARBA" id="ARBA00005046"/>
    </source>
</evidence>
<evidence type="ECO:0000256" key="4">
    <source>
        <dbReference type="ARBA" id="ARBA00023150"/>
    </source>
</evidence>
<dbReference type="SUPFAM" id="SSF55040">
    <property type="entry name" value="Molybdenum cofactor biosynthesis protein C, MoaC"/>
    <property type="match status" value="1"/>
</dbReference>
<dbReference type="GO" id="GO:0061799">
    <property type="term" value="F:cyclic pyranopterin monophosphate synthase activity"/>
    <property type="evidence" value="ECO:0007669"/>
    <property type="project" value="UniProtKB-UniRule"/>
</dbReference>
<dbReference type="InterPro" id="IPR023045">
    <property type="entry name" value="MoaC"/>
</dbReference>
<comment type="pathway">
    <text evidence="2 6">Cofactor biosynthesis; molybdopterin biosynthesis.</text>
</comment>
<sequence length="167" mass="17694">MSNPLTHLDTKGQARMVDVGAKAVTERMAVARGRVLMSKDTLGLIIEGGMPKGDVLAVARVAGIMAAKQTGSLIPLCHPLPVSAVSVDFRPDPEAGAVEIEARVKTVSQTGVEMEALTAVSVAALTIYDMCKAVERGMVIDNIRLIEKTGGRSGHFLREGEQPWAES</sequence>
<gene>
    <name evidence="6 8" type="primary">moaC</name>
    <name evidence="8" type="ORF">MOOR_12290</name>
</gene>
<evidence type="ECO:0000256" key="6">
    <source>
        <dbReference type="HAMAP-Rule" id="MF_01224"/>
    </source>
</evidence>
<dbReference type="GO" id="GO:0006777">
    <property type="term" value="P:Mo-molybdopterin cofactor biosynthetic process"/>
    <property type="evidence" value="ECO:0007669"/>
    <property type="project" value="UniProtKB-UniRule"/>
</dbReference>
<dbReference type="NCBIfam" id="NF006870">
    <property type="entry name" value="PRK09364.1"/>
    <property type="match status" value="1"/>
</dbReference>
<comment type="subunit">
    <text evidence="6">Homohexamer; trimer of dimers.</text>
</comment>
<dbReference type="InterPro" id="IPR047594">
    <property type="entry name" value="MoaC_bact/euk"/>
</dbReference>
<comment type="similarity">
    <text evidence="6">Belongs to the MoaC family.</text>
</comment>
<feature type="binding site" evidence="6">
    <location>
        <begin position="76"/>
        <end position="78"/>
    </location>
    <ligand>
        <name>substrate</name>
    </ligand>
</feature>
<feature type="active site" evidence="6">
    <location>
        <position position="129"/>
    </location>
</feature>
<dbReference type="InterPro" id="IPR036522">
    <property type="entry name" value="MoaC_sf"/>
</dbReference>
<dbReference type="RefSeq" id="WP_071520769.1">
    <property type="nucleotide sequence ID" value="NZ_CP017237.1"/>
</dbReference>
<dbReference type="Gene3D" id="3.30.70.640">
    <property type="entry name" value="Molybdopterin cofactor biosynthesis C (MoaC) domain"/>
    <property type="match status" value="1"/>
</dbReference>
<evidence type="ECO:0000259" key="7">
    <source>
        <dbReference type="Pfam" id="PF01967"/>
    </source>
</evidence>
<dbReference type="HAMAP" id="MF_01224_B">
    <property type="entry name" value="MoaC_B"/>
    <property type="match status" value="1"/>
</dbReference>
<reference evidence="8 9" key="1">
    <citation type="submission" date="2016-08" db="EMBL/GenBank/DDBJ databases">
        <title>Genome-based comparison of Moorella thermoacetic strains.</title>
        <authorList>
            <person name="Poehlein A."/>
            <person name="Bengelsdorf F.R."/>
            <person name="Esser C."/>
            <person name="Duerre P."/>
            <person name="Daniel R."/>
        </authorList>
    </citation>
    <scope>NUCLEOTIDE SEQUENCE [LARGE SCALE GENOMIC DNA]</scope>
    <source>
        <strain evidence="8 9">DSM 11768</strain>
    </source>
</reference>
<dbReference type="AlphaFoldDB" id="A0A1J5JHX4"/>
<accession>A0A1J5JHX4</accession>